<feature type="chain" id="PRO_5046518199" evidence="1">
    <location>
        <begin position="39"/>
        <end position="747"/>
    </location>
</feature>
<evidence type="ECO:0000256" key="1">
    <source>
        <dbReference type="SAM" id="SignalP"/>
    </source>
</evidence>
<dbReference type="EMBL" id="JBHSWI010000001">
    <property type="protein sequence ID" value="MFC6644497.1"/>
    <property type="molecule type" value="Genomic_DNA"/>
</dbReference>
<dbReference type="Proteomes" id="UP001596391">
    <property type="component" value="Unassembled WGS sequence"/>
</dbReference>
<dbReference type="InterPro" id="IPR014917">
    <property type="entry name" value="DUF1800"/>
</dbReference>
<dbReference type="Pfam" id="PF08811">
    <property type="entry name" value="DUF1800"/>
    <property type="match status" value="1"/>
</dbReference>
<keyword evidence="1" id="KW-0732">Signal</keyword>
<feature type="signal peptide" evidence="1">
    <location>
        <begin position="1"/>
        <end position="38"/>
    </location>
</feature>
<sequence>MKADSKVSRGRVSWMRERSRAALCAVMVSSLLVPEAVAADLAAKKPQALSPQQRTLHALNRFTFGPRPGDEQAVASQGLDRWFEQQLHPERIDDSAFEARLEAFPALKLSQADLLVNFPAPLRMKYYLGSNTPLPKFDDPAENAIYADYAARYTFFLHQQASKGKIADPAEAKEMAANDAMMASAPTPAPKARKSELERLAEEPMPSSSMTLMQADAVVALPSQERFDRIVAMAPADNLRFMQIEARQPARITEGFTPRQREVIAAMINPERVVAAEIFEARVLRDVYSQRQLQAVMTDFWLNHFSVYAKKQQAQPYLLNDYERQAILPNALGSFEKMLVATAQSPAMLVYLDNWLSVGPDSLAATRVQRVKARFPNAQLPKRAPSGLNENYARELMELHTVGVNGGYTQKDVIEVAKCFTGWTVTRPYGGRNEGEAPYEFRFDPARHEGGSKVVLGVTIPEGGMQEGLTVLHMLATSPKTAHFVSQKLAVRFVADDPSPALVDRMAATFLKTNGDIAAVMSTMYHSPEFWSPGVYRAKLKTPIEFMVSALRASDAQVENAGVLVQAVDRLGMPLYGMQTPQGYSWKSEDWVSSGALVNRMNFALVLAGDHVRGTAMDWPKVVAMSGKGKQADAMSPTPATEAELELAILGGPAAPHTRSTVLEQFANPTVDQEAQKSFAAETMPPGMRMSPNGEMASDELMQRVVARKPGKNADRGQGLNLQAGPPATPLATMAGLLLGSPDFQRR</sequence>
<proteinExistence type="predicted"/>
<evidence type="ECO:0000313" key="3">
    <source>
        <dbReference type="Proteomes" id="UP001596391"/>
    </source>
</evidence>
<accession>A0ABW1Z7M7</accession>
<reference evidence="3" key="1">
    <citation type="journal article" date="2019" name="Int. J. Syst. Evol. Microbiol.">
        <title>The Global Catalogue of Microorganisms (GCM) 10K type strain sequencing project: providing services to taxonomists for standard genome sequencing and annotation.</title>
        <authorList>
            <consortium name="The Broad Institute Genomics Platform"/>
            <consortium name="The Broad Institute Genome Sequencing Center for Infectious Disease"/>
            <person name="Wu L."/>
            <person name="Ma J."/>
        </authorList>
    </citation>
    <scope>NUCLEOTIDE SEQUENCE [LARGE SCALE GENOMIC DNA]</scope>
    <source>
        <strain evidence="3">CGMCC 1.16026</strain>
    </source>
</reference>
<comment type="caution">
    <text evidence="2">The sequence shown here is derived from an EMBL/GenBank/DDBJ whole genome shotgun (WGS) entry which is preliminary data.</text>
</comment>
<evidence type="ECO:0000313" key="2">
    <source>
        <dbReference type="EMBL" id="MFC6644497.1"/>
    </source>
</evidence>
<keyword evidence="3" id="KW-1185">Reference proteome</keyword>
<name>A0ABW1Z7M7_9BACT</name>
<dbReference type="RefSeq" id="WP_263372434.1">
    <property type="nucleotide sequence ID" value="NZ_JAGSYD010000005.1"/>
</dbReference>
<organism evidence="2 3">
    <name type="scientific">Granulicella cerasi</name>
    <dbReference type="NCBI Taxonomy" id="741063"/>
    <lineage>
        <taxon>Bacteria</taxon>
        <taxon>Pseudomonadati</taxon>
        <taxon>Acidobacteriota</taxon>
        <taxon>Terriglobia</taxon>
        <taxon>Terriglobales</taxon>
        <taxon>Acidobacteriaceae</taxon>
        <taxon>Granulicella</taxon>
    </lineage>
</organism>
<gene>
    <name evidence="2" type="ORF">ACFQBQ_02610</name>
</gene>
<protein>
    <submittedName>
        <fullName evidence="2">DUF1800 domain-containing protein</fullName>
    </submittedName>
</protein>